<name>A0A6J7DZF7_9ZZZZ</name>
<evidence type="ECO:0000313" key="1">
    <source>
        <dbReference type="EMBL" id="CAB4873659.1"/>
    </source>
</evidence>
<dbReference type="EMBL" id="CAFBLQ010000084">
    <property type="protein sequence ID" value="CAB4873659.1"/>
    <property type="molecule type" value="Genomic_DNA"/>
</dbReference>
<proteinExistence type="predicted"/>
<organism evidence="1">
    <name type="scientific">freshwater metagenome</name>
    <dbReference type="NCBI Taxonomy" id="449393"/>
    <lineage>
        <taxon>unclassified sequences</taxon>
        <taxon>metagenomes</taxon>
        <taxon>ecological metagenomes</taxon>
    </lineage>
</organism>
<accession>A0A6J7DZF7</accession>
<dbReference type="AlphaFoldDB" id="A0A6J7DZF7"/>
<sequence>MDAPAAVLQTRLGLSDDELCRILDADPVAVISGELAHRPELGILLALTDEPAATLTDGVLRRWARTSGPAGRPIDHLLARDFAAFEAAVEQLGRRGFVIGG</sequence>
<protein>
    <submittedName>
        <fullName evidence="1">Unannotated protein</fullName>
    </submittedName>
</protein>
<reference evidence="1" key="1">
    <citation type="submission" date="2020-05" db="EMBL/GenBank/DDBJ databases">
        <authorList>
            <person name="Chiriac C."/>
            <person name="Salcher M."/>
            <person name="Ghai R."/>
            <person name="Kavagutti S V."/>
        </authorList>
    </citation>
    <scope>NUCLEOTIDE SEQUENCE</scope>
</reference>
<gene>
    <name evidence="1" type="ORF">UFOPK3423_00881</name>
</gene>